<dbReference type="GO" id="GO:0015271">
    <property type="term" value="F:outward rectifier potassium channel activity"/>
    <property type="evidence" value="ECO:0007669"/>
    <property type="project" value="TreeGrafter"/>
</dbReference>
<dbReference type="GO" id="GO:0005886">
    <property type="term" value="C:plasma membrane"/>
    <property type="evidence" value="ECO:0007669"/>
    <property type="project" value="TreeGrafter"/>
</dbReference>
<dbReference type="SUPFAM" id="SSF81324">
    <property type="entry name" value="Voltage-gated potassium channels"/>
    <property type="match status" value="1"/>
</dbReference>
<evidence type="ECO:0000256" key="10">
    <source>
        <dbReference type="SAM" id="Phobius"/>
    </source>
</evidence>
<keyword evidence="7 8" id="KW-0407">Ion channel</keyword>
<feature type="transmembrane region" description="Helical" evidence="10">
    <location>
        <begin position="279"/>
        <end position="302"/>
    </location>
</feature>
<dbReference type="Gene3D" id="1.10.287.70">
    <property type="match status" value="1"/>
</dbReference>
<reference evidence="12 13" key="1">
    <citation type="journal article" date="2018" name="Nat. Ecol. Evol.">
        <title>Genomic signatures of mitonuclear coevolution across populations of Tigriopus californicus.</title>
        <authorList>
            <person name="Barreto F.S."/>
            <person name="Watson E.T."/>
            <person name="Lima T.G."/>
            <person name="Willett C.S."/>
            <person name="Edmands S."/>
            <person name="Li W."/>
            <person name="Burton R.S."/>
        </authorList>
    </citation>
    <scope>NUCLEOTIDE SEQUENCE [LARGE SCALE GENOMIC DNA]</scope>
    <source>
        <strain evidence="12 13">San Diego</strain>
    </source>
</reference>
<evidence type="ECO:0000256" key="3">
    <source>
        <dbReference type="ARBA" id="ARBA00022692"/>
    </source>
</evidence>
<evidence type="ECO:0000256" key="7">
    <source>
        <dbReference type="ARBA" id="ARBA00023303"/>
    </source>
</evidence>
<accession>A0A553PJM9</accession>
<comment type="caution">
    <text evidence="12">The sequence shown here is derived from an EMBL/GenBank/DDBJ whole genome shotgun (WGS) entry which is preliminary data.</text>
</comment>
<dbReference type="OMA" id="CKFCHER"/>
<evidence type="ECO:0000256" key="9">
    <source>
        <dbReference type="SAM" id="MobiDB-lite"/>
    </source>
</evidence>
<evidence type="ECO:0000256" key="1">
    <source>
        <dbReference type="ARBA" id="ARBA00004141"/>
    </source>
</evidence>
<evidence type="ECO:0000256" key="8">
    <source>
        <dbReference type="RuleBase" id="RU003857"/>
    </source>
</evidence>
<evidence type="ECO:0000259" key="11">
    <source>
        <dbReference type="Pfam" id="PF07885"/>
    </source>
</evidence>
<dbReference type="GO" id="GO:0022841">
    <property type="term" value="F:potassium ion leak channel activity"/>
    <property type="evidence" value="ECO:0007669"/>
    <property type="project" value="TreeGrafter"/>
</dbReference>
<dbReference type="PANTHER" id="PTHR11003:SF334">
    <property type="entry name" value="FI03418P"/>
    <property type="match status" value="1"/>
</dbReference>
<dbReference type="InterPro" id="IPR013099">
    <property type="entry name" value="K_chnl_dom"/>
</dbReference>
<dbReference type="EMBL" id="VCGU01000003">
    <property type="protein sequence ID" value="TRY77873.1"/>
    <property type="molecule type" value="Genomic_DNA"/>
</dbReference>
<dbReference type="STRING" id="6832.A0A553PJM9"/>
<feature type="transmembrane region" description="Helical" evidence="10">
    <location>
        <begin position="206"/>
        <end position="229"/>
    </location>
</feature>
<evidence type="ECO:0000256" key="2">
    <source>
        <dbReference type="ARBA" id="ARBA00022448"/>
    </source>
</evidence>
<dbReference type="AlphaFoldDB" id="A0A553PJM9"/>
<keyword evidence="3 8" id="KW-0812">Transmembrane</keyword>
<proteinExistence type="inferred from homology"/>
<dbReference type="Pfam" id="PF07885">
    <property type="entry name" value="Ion_trans_2"/>
    <property type="match status" value="2"/>
</dbReference>
<feature type="compositionally biased region" description="Acidic residues" evidence="9">
    <location>
        <begin position="16"/>
        <end position="34"/>
    </location>
</feature>
<protein>
    <recommendedName>
        <fullName evidence="11">Potassium channel domain-containing protein</fullName>
    </recommendedName>
</protein>
<name>A0A553PJM9_TIGCA</name>
<keyword evidence="13" id="KW-1185">Reference proteome</keyword>
<dbReference type="PRINTS" id="PR01333">
    <property type="entry name" value="2POREKCHANEL"/>
</dbReference>
<evidence type="ECO:0000256" key="5">
    <source>
        <dbReference type="ARBA" id="ARBA00023065"/>
    </source>
</evidence>
<keyword evidence="6 10" id="KW-0472">Membrane</keyword>
<evidence type="ECO:0000256" key="4">
    <source>
        <dbReference type="ARBA" id="ARBA00022989"/>
    </source>
</evidence>
<evidence type="ECO:0000313" key="13">
    <source>
        <dbReference type="Proteomes" id="UP000318571"/>
    </source>
</evidence>
<gene>
    <name evidence="12" type="ORF">TCAL_12278</name>
</gene>
<dbReference type="PANTHER" id="PTHR11003">
    <property type="entry name" value="POTASSIUM CHANNEL, SUBFAMILY K"/>
    <property type="match status" value="1"/>
</dbReference>
<feature type="region of interest" description="Disordered" evidence="9">
    <location>
        <begin position="1"/>
        <end position="34"/>
    </location>
</feature>
<dbReference type="GO" id="GO:0030322">
    <property type="term" value="P:stabilization of membrane potential"/>
    <property type="evidence" value="ECO:0007669"/>
    <property type="project" value="TreeGrafter"/>
</dbReference>
<evidence type="ECO:0000313" key="12">
    <source>
        <dbReference type="EMBL" id="TRY77873.1"/>
    </source>
</evidence>
<feature type="domain" description="Potassium channel" evidence="11">
    <location>
        <begin position="290"/>
        <end position="374"/>
    </location>
</feature>
<feature type="transmembrane region" description="Helical" evidence="10">
    <location>
        <begin position="314"/>
        <end position="332"/>
    </location>
</feature>
<dbReference type="Proteomes" id="UP000318571">
    <property type="component" value="Chromosome 11"/>
</dbReference>
<dbReference type="InterPro" id="IPR003280">
    <property type="entry name" value="2pore_dom_K_chnl"/>
</dbReference>
<comment type="similarity">
    <text evidence="8">Belongs to the two pore domain potassium channel (TC 1.A.1.8) family.</text>
</comment>
<feature type="transmembrane region" description="Helical" evidence="10">
    <location>
        <begin position="344"/>
        <end position="366"/>
    </location>
</feature>
<organism evidence="12 13">
    <name type="scientific">Tigriopus californicus</name>
    <name type="common">Marine copepod</name>
    <dbReference type="NCBI Taxonomy" id="6832"/>
    <lineage>
        <taxon>Eukaryota</taxon>
        <taxon>Metazoa</taxon>
        <taxon>Ecdysozoa</taxon>
        <taxon>Arthropoda</taxon>
        <taxon>Crustacea</taxon>
        <taxon>Multicrustacea</taxon>
        <taxon>Hexanauplia</taxon>
        <taxon>Copepoda</taxon>
        <taxon>Harpacticoida</taxon>
        <taxon>Harpacticidae</taxon>
        <taxon>Tigriopus</taxon>
    </lineage>
</organism>
<evidence type="ECO:0000256" key="6">
    <source>
        <dbReference type="ARBA" id="ARBA00023136"/>
    </source>
</evidence>
<keyword evidence="2 8" id="KW-0813">Transport</keyword>
<sequence>MEVTRMQADKLKIEDIDKEEEEEEEEEDDLTEFSDESKEFDDKWYKKLLRFFFSFVGLFILLAFWTIAGAFYFYTEEKAIEDHKKALMEAKANDVKASKDYIADRLEYILYDQHGGYNNCTKFTDDPFYEPNPHGYSHVCLDQTNSAMNASRFCHCVWTYKNRAEMNIDRMVKFIVESAITSGYNINVTTGYGHIAPSTQTLRLTVMLYALIGLPLTMVFLANIGGIMADSITYLYSRACCRWCRVRRKNAEIDGDDEQKLTLSNDKVGQEEYMPTEGVLVPITITLCIMVGYCVFGAVIFVNWEDWELMDACYFTFITLTTIGFGDYVPGASFSTSGESNTSLVIKLIFTTCYCLLGLALIAMGISLMQESITQKAGWMAEQTDKDGRDDMDKYILTVHHHIRETPPTKTGAKLSYNSRPETIPEEFTDVTLVEPVVQSVSDDEIEQLIAEEA</sequence>
<comment type="subcellular location">
    <subcellularLocation>
        <location evidence="1">Membrane</location>
        <topology evidence="1">Multi-pass membrane protein</topology>
    </subcellularLocation>
</comment>
<keyword evidence="5 8" id="KW-0406">Ion transport</keyword>
<feature type="domain" description="Potassium channel" evidence="11">
    <location>
        <begin position="189"/>
        <end position="228"/>
    </location>
</feature>
<feature type="transmembrane region" description="Helical" evidence="10">
    <location>
        <begin position="51"/>
        <end position="74"/>
    </location>
</feature>
<keyword evidence="4 10" id="KW-1133">Transmembrane helix</keyword>